<proteinExistence type="predicted"/>
<keyword evidence="8" id="KW-0350">Heme biosynthesis</keyword>
<keyword evidence="7" id="KW-0408">Iron</keyword>
<keyword evidence="9 12" id="KW-0472">Membrane</keyword>
<keyword evidence="3 12" id="KW-0812">Transmembrane</keyword>
<evidence type="ECO:0000313" key="13">
    <source>
        <dbReference type="EMBL" id="RCX05084.1"/>
    </source>
</evidence>
<evidence type="ECO:0000256" key="7">
    <source>
        <dbReference type="ARBA" id="ARBA00023004"/>
    </source>
</evidence>
<dbReference type="PANTHER" id="PTHR35457:SF1">
    <property type="entry name" value="HEME A SYNTHASE"/>
    <property type="match status" value="1"/>
</dbReference>
<dbReference type="AlphaFoldDB" id="A0A369ACD8"/>
<dbReference type="Pfam" id="PF02628">
    <property type="entry name" value="COX15-CtaA"/>
    <property type="match status" value="1"/>
</dbReference>
<evidence type="ECO:0000256" key="3">
    <source>
        <dbReference type="ARBA" id="ARBA00022692"/>
    </source>
</evidence>
<feature type="transmembrane region" description="Helical" evidence="12">
    <location>
        <begin position="174"/>
        <end position="193"/>
    </location>
</feature>
<evidence type="ECO:0000256" key="12">
    <source>
        <dbReference type="SAM" id="Phobius"/>
    </source>
</evidence>
<dbReference type="InterPro" id="IPR050450">
    <property type="entry name" value="COX15/CtaA_HemeA_synthase"/>
</dbReference>
<keyword evidence="10" id="KW-1015">Disulfide bond</keyword>
<organism evidence="13 14">
    <name type="scientific">Schleiferia thermophila</name>
    <dbReference type="NCBI Taxonomy" id="884107"/>
    <lineage>
        <taxon>Bacteria</taxon>
        <taxon>Pseudomonadati</taxon>
        <taxon>Bacteroidota</taxon>
        <taxon>Flavobacteriia</taxon>
        <taxon>Flavobacteriales</taxon>
        <taxon>Schleiferiaceae</taxon>
        <taxon>Schleiferia</taxon>
    </lineage>
</organism>
<evidence type="ECO:0000313" key="14">
    <source>
        <dbReference type="Proteomes" id="UP000253517"/>
    </source>
</evidence>
<keyword evidence="4" id="KW-0479">Metal-binding</keyword>
<sequence length="378" mass="42672">MISIRWFVRLILIEITLIYLVILAGSIVRATGSGMGCPDWPTCFGYLIPPTERQQVEFHPYQKYKKGAFIVHEDALYRARKTFVSGQEFSKNDWEKYTVHDYAIFNPVHTWIEYINRLLGALAGIPMLLIAVTSISLRKRLKIIPVLSFAGLFLLGLVAWLGKKVVDGNLIPHSITIHMLGALAILAVLITLLLLSRKTLKSDLTLDRTLRHWLGAAVFLTVVQIILGTQVREQVDLLNKELMGMNRDSWLSTIGLTFYIHRSFSILIVIINGIIFWRNKNIRKPLRLINVMIAILLTEILAGIVLAYLGLPAAAQPVHMILAALLFGVQFYLWLLHLIARVSDLEADNDASLFSFQRSTLISEMNSSTNKIHSSDTN</sequence>
<keyword evidence="2" id="KW-1003">Cell membrane</keyword>
<name>A0A369ACD8_9FLAO</name>
<comment type="subcellular location">
    <subcellularLocation>
        <location evidence="1">Membrane</location>
        <topology evidence="1">Multi-pass membrane protein</topology>
    </subcellularLocation>
</comment>
<comment type="pathway">
    <text evidence="11">Porphyrin-containing compound metabolism.</text>
</comment>
<evidence type="ECO:0000256" key="5">
    <source>
        <dbReference type="ARBA" id="ARBA00022989"/>
    </source>
</evidence>
<evidence type="ECO:0000256" key="6">
    <source>
        <dbReference type="ARBA" id="ARBA00023002"/>
    </source>
</evidence>
<dbReference type="GO" id="GO:0006784">
    <property type="term" value="P:heme A biosynthetic process"/>
    <property type="evidence" value="ECO:0007669"/>
    <property type="project" value="InterPro"/>
</dbReference>
<dbReference type="GO" id="GO:0016020">
    <property type="term" value="C:membrane"/>
    <property type="evidence" value="ECO:0007669"/>
    <property type="project" value="UniProtKB-SubCell"/>
</dbReference>
<feature type="transmembrane region" description="Helical" evidence="12">
    <location>
        <begin position="144"/>
        <end position="162"/>
    </location>
</feature>
<feature type="transmembrane region" description="Helical" evidence="12">
    <location>
        <begin position="7"/>
        <end position="28"/>
    </location>
</feature>
<dbReference type="RefSeq" id="WP_114365632.1">
    <property type="nucleotide sequence ID" value="NZ_BHZF01000001.1"/>
</dbReference>
<evidence type="ECO:0000256" key="11">
    <source>
        <dbReference type="ARBA" id="ARBA00023444"/>
    </source>
</evidence>
<evidence type="ECO:0000256" key="1">
    <source>
        <dbReference type="ARBA" id="ARBA00004141"/>
    </source>
</evidence>
<reference evidence="13 14" key="1">
    <citation type="submission" date="2018-07" db="EMBL/GenBank/DDBJ databases">
        <title>Genomic Encyclopedia of Type Strains, Phase IV (KMG-IV): sequencing the most valuable type-strain genomes for metagenomic binning, comparative biology and taxonomic classification.</title>
        <authorList>
            <person name="Goeker M."/>
        </authorList>
    </citation>
    <scope>NUCLEOTIDE SEQUENCE [LARGE SCALE GENOMIC DNA]</scope>
    <source>
        <strain evidence="13 14">DSM 21410</strain>
    </source>
</reference>
<feature type="transmembrane region" description="Helical" evidence="12">
    <location>
        <begin position="213"/>
        <end position="231"/>
    </location>
</feature>
<dbReference type="GO" id="GO:0016491">
    <property type="term" value="F:oxidoreductase activity"/>
    <property type="evidence" value="ECO:0007669"/>
    <property type="project" value="UniProtKB-KW"/>
</dbReference>
<protein>
    <submittedName>
        <fullName evidence="13">Cytochrome c oxidase assembly protein subunit 15</fullName>
    </submittedName>
</protein>
<dbReference type="Proteomes" id="UP000253517">
    <property type="component" value="Unassembled WGS sequence"/>
</dbReference>
<accession>A0A369ACD8</accession>
<feature type="transmembrane region" description="Helical" evidence="12">
    <location>
        <begin position="288"/>
        <end position="311"/>
    </location>
</feature>
<dbReference type="GO" id="GO:0046872">
    <property type="term" value="F:metal ion binding"/>
    <property type="evidence" value="ECO:0007669"/>
    <property type="project" value="UniProtKB-KW"/>
</dbReference>
<gene>
    <name evidence="13" type="ORF">DES35_101364</name>
</gene>
<evidence type="ECO:0000256" key="9">
    <source>
        <dbReference type="ARBA" id="ARBA00023136"/>
    </source>
</evidence>
<dbReference type="EMBL" id="QPJS01000001">
    <property type="protein sequence ID" value="RCX05084.1"/>
    <property type="molecule type" value="Genomic_DNA"/>
</dbReference>
<keyword evidence="6" id="KW-0560">Oxidoreductase</keyword>
<dbReference type="InterPro" id="IPR003780">
    <property type="entry name" value="COX15/CtaA_fam"/>
</dbReference>
<keyword evidence="5 12" id="KW-1133">Transmembrane helix</keyword>
<comment type="caution">
    <text evidence="13">The sequence shown here is derived from an EMBL/GenBank/DDBJ whole genome shotgun (WGS) entry which is preliminary data.</text>
</comment>
<evidence type="ECO:0000256" key="8">
    <source>
        <dbReference type="ARBA" id="ARBA00023133"/>
    </source>
</evidence>
<dbReference type="PANTHER" id="PTHR35457">
    <property type="entry name" value="HEME A SYNTHASE"/>
    <property type="match status" value="1"/>
</dbReference>
<evidence type="ECO:0000256" key="4">
    <source>
        <dbReference type="ARBA" id="ARBA00022723"/>
    </source>
</evidence>
<feature type="transmembrane region" description="Helical" evidence="12">
    <location>
        <begin position="251"/>
        <end position="276"/>
    </location>
</feature>
<evidence type="ECO:0000256" key="2">
    <source>
        <dbReference type="ARBA" id="ARBA00022475"/>
    </source>
</evidence>
<feature type="transmembrane region" description="Helical" evidence="12">
    <location>
        <begin position="118"/>
        <end position="137"/>
    </location>
</feature>
<feature type="transmembrane region" description="Helical" evidence="12">
    <location>
        <begin position="317"/>
        <end position="336"/>
    </location>
</feature>
<keyword evidence="14" id="KW-1185">Reference proteome</keyword>
<evidence type="ECO:0000256" key="10">
    <source>
        <dbReference type="ARBA" id="ARBA00023157"/>
    </source>
</evidence>